<dbReference type="Gene3D" id="3.10.20.90">
    <property type="entry name" value="Phosphatidylinositol 3-kinase Catalytic Subunit, Chain A, domain 1"/>
    <property type="match status" value="1"/>
</dbReference>
<dbReference type="InterPro" id="IPR013087">
    <property type="entry name" value="Znf_C2H2_type"/>
</dbReference>
<keyword evidence="9 11" id="KW-0788">Thiol protease</keyword>
<dbReference type="PANTHER" id="PTHR13312:SF0">
    <property type="entry name" value="UBIQUITIN THIOESTERASE OTU1"/>
    <property type="match status" value="1"/>
</dbReference>
<sequence>MSVPIRVRHPKGVSTLQIDLNSDSATVLSLQQSIHDLSGLLPSQQELKSGYPPKALTLIPELPLSSLGLQRGDQITVMAKPGSVAASTESAAPTVPVSTPQPIASTQAPKGNAGSADDGFVETDAGTLVHRVVPDDNSCLFSSVAIVFGQDITAARKMRSIVVDVIKNNPETYSDVILGQSRDSYMAAISKDSTWGGAIELSIFSDHFRTEIDSYDVETGRCDKFGEGKYDNRCILMYSGIHYDAVSLAPIRDAPADFHTTVFPIDRSDNISQAASKLASQLRASRKFTNTSNFDLKCEICGQGLKGEKEARAHAAQTGHTSFGEY</sequence>
<dbReference type="InterPro" id="IPR038765">
    <property type="entry name" value="Papain-like_cys_pep_sf"/>
</dbReference>
<evidence type="ECO:0000256" key="10">
    <source>
        <dbReference type="ARBA" id="ARBA00022833"/>
    </source>
</evidence>
<dbReference type="GO" id="GO:0005829">
    <property type="term" value="C:cytosol"/>
    <property type="evidence" value="ECO:0007669"/>
    <property type="project" value="TreeGrafter"/>
</dbReference>
<gene>
    <name evidence="14" type="ORF">RSOLAG1IB_00138</name>
</gene>
<dbReference type="CDD" id="cd17059">
    <property type="entry name" value="Ubl_OTU1"/>
    <property type="match status" value="1"/>
</dbReference>
<evidence type="ECO:0000313" key="14">
    <source>
        <dbReference type="EMBL" id="CEL51603.1"/>
    </source>
</evidence>
<keyword evidence="10" id="KW-0862">Zinc</keyword>
<keyword evidence="7 11" id="KW-0833">Ubl conjugation pathway</keyword>
<dbReference type="EMBL" id="LN679100">
    <property type="protein sequence ID" value="CEL51603.1"/>
    <property type="molecule type" value="Genomic_DNA"/>
</dbReference>
<dbReference type="FunFam" id="3.90.70.80:FF:000016">
    <property type="entry name" value="Putative ubiquitin thioesterase otu1"/>
    <property type="match status" value="1"/>
</dbReference>
<dbReference type="InterPro" id="IPR003323">
    <property type="entry name" value="OTU_dom"/>
</dbReference>
<dbReference type="PANTHER" id="PTHR13312">
    <property type="entry name" value="HIV-INDUCED PROTEIN-7-LIKE PROTEASE"/>
    <property type="match status" value="1"/>
</dbReference>
<dbReference type="EC" id="3.4.19.12" evidence="11"/>
<evidence type="ECO:0000256" key="11">
    <source>
        <dbReference type="RuleBase" id="RU367104"/>
    </source>
</evidence>
<evidence type="ECO:0000256" key="7">
    <source>
        <dbReference type="ARBA" id="ARBA00022786"/>
    </source>
</evidence>
<evidence type="ECO:0000256" key="8">
    <source>
        <dbReference type="ARBA" id="ARBA00022801"/>
    </source>
</evidence>
<keyword evidence="15" id="KW-1185">Reference proteome</keyword>
<evidence type="ECO:0000313" key="15">
    <source>
        <dbReference type="Proteomes" id="UP000059188"/>
    </source>
</evidence>
<comment type="function">
    <text evidence="11">Hydrolase that can remove conjugated ubiquitin from proteins and may therefore play an important regulatory role at the level of protein turnover by preventing degradation.</text>
</comment>
<dbReference type="InterPro" id="IPR048857">
    <property type="entry name" value="OTU1_Ubl"/>
</dbReference>
<keyword evidence="8 11" id="KW-0378">Hydrolase</keyword>
<dbReference type="AlphaFoldDB" id="A0A0B7F612"/>
<dbReference type="GO" id="GO:0030968">
    <property type="term" value="P:endoplasmic reticulum unfolded protein response"/>
    <property type="evidence" value="ECO:0007669"/>
    <property type="project" value="TreeGrafter"/>
</dbReference>
<feature type="region of interest" description="Disordered" evidence="12">
    <location>
        <begin position="88"/>
        <end position="115"/>
    </location>
</feature>
<dbReference type="Pfam" id="PF21403">
    <property type="entry name" value="OTU1_UBXL"/>
    <property type="match status" value="1"/>
</dbReference>
<dbReference type="Gene3D" id="3.90.70.80">
    <property type="match status" value="1"/>
</dbReference>
<evidence type="ECO:0000256" key="1">
    <source>
        <dbReference type="ARBA" id="ARBA00000707"/>
    </source>
</evidence>
<comment type="subcellular location">
    <subcellularLocation>
        <location evidence="2 11">Cytoplasm</location>
    </subcellularLocation>
</comment>
<proteinExistence type="predicted"/>
<dbReference type="Proteomes" id="UP000059188">
    <property type="component" value="Unassembled WGS sequence"/>
</dbReference>
<comment type="catalytic activity">
    <reaction evidence="1 11">
        <text>Thiol-dependent hydrolysis of ester, thioester, amide, peptide and isopeptide bonds formed by the C-terminal Gly of ubiquitin (a 76-residue protein attached to proteins as an intracellular targeting signal).</text>
        <dbReference type="EC" id="3.4.19.12"/>
    </reaction>
</comment>
<dbReference type="SUPFAM" id="SSF54236">
    <property type="entry name" value="Ubiquitin-like"/>
    <property type="match status" value="1"/>
</dbReference>
<dbReference type="OrthoDB" id="65596at2759"/>
<evidence type="ECO:0000256" key="3">
    <source>
        <dbReference type="ARBA" id="ARBA00022490"/>
    </source>
</evidence>
<reference evidence="14 15" key="1">
    <citation type="submission" date="2014-11" db="EMBL/GenBank/DDBJ databases">
        <authorList>
            <person name="Wibberg Daniel"/>
        </authorList>
    </citation>
    <scope>NUCLEOTIDE SEQUENCE [LARGE SCALE GENOMIC DNA]</scope>
    <source>
        <strain evidence="14">Rhizoctonia solani AG1-IB 7/3/14</strain>
    </source>
</reference>
<evidence type="ECO:0000256" key="5">
    <source>
        <dbReference type="ARBA" id="ARBA00022723"/>
    </source>
</evidence>
<keyword evidence="5" id="KW-0479">Metal-binding</keyword>
<name>A0A0B7F612_THACB</name>
<dbReference type="PROSITE" id="PS50802">
    <property type="entry name" value="OTU"/>
    <property type="match status" value="1"/>
</dbReference>
<dbReference type="GO" id="GO:0005634">
    <property type="term" value="C:nucleus"/>
    <property type="evidence" value="ECO:0007669"/>
    <property type="project" value="TreeGrafter"/>
</dbReference>
<organism evidence="14 15">
    <name type="scientific">Thanatephorus cucumeris (strain AG1-IB / isolate 7/3/14)</name>
    <name type="common">Lettuce bottom rot fungus</name>
    <name type="synonym">Rhizoctonia solani</name>
    <dbReference type="NCBI Taxonomy" id="1108050"/>
    <lineage>
        <taxon>Eukaryota</taxon>
        <taxon>Fungi</taxon>
        <taxon>Dikarya</taxon>
        <taxon>Basidiomycota</taxon>
        <taxon>Agaricomycotina</taxon>
        <taxon>Agaricomycetes</taxon>
        <taxon>Cantharellales</taxon>
        <taxon>Ceratobasidiaceae</taxon>
        <taxon>Rhizoctonia</taxon>
        <taxon>Rhizoctonia solani AG-1</taxon>
    </lineage>
</organism>
<dbReference type="STRING" id="1108050.A0A0B7F612"/>
<dbReference type="Pfam" id="PF02338">
    <property type="entry name" value="OTU"/>
    <property type="match status" value="1"/>
</dbReference>
<accession>A0A0B7F612</accession>
<evidence type="ECO:0000256" key="2">
    <source>
        <dbReference type="ARBA" id="ARBA00004496"/>
    </source>
</evidence>
<evidence type="ECO:0000256" key="6">
    <source>
        <dbReference type="ARBA" id="ARBA00022771"/>
    </source>
</evidence>
<dbReference type="GO" id="GO:0004843">
    <property type="term" value="F:cysteine-type deubiquitinase activity"/>
    <property type="evidence" value="ECO:0007669"/>
    <property type="project" value="UniProtKB-UniRule"/>
</dbReference>
<dbReference type="Pfam" id="PF24560">
    <property type="entry name" value="zf-C2H2_OTU1_C"/>
    <property type="match status" value="1"/>
</dbReference>
<dbReference type="CDD" id="cd22745">
    <property type="entry name" value="OTU_OTU1"/>
    <property type="match status" value="1"/>
</dbReference>
<evidence type="ECO:0000256" key="9">
    <source>
        <dbReference type="ARBA" id="ARBA00022807"/>
    </source>
</evidence>
<evidence type="ECO:0000256" key="12">
    <source>
        <dbReference type="SAM" id="MobiDB-lite"/>
    </source>
</evidence>
<keyword evidence="3 11" id="KW-0963">Cytoplasm</keyword>
<evidence type="ECO:0000259" key="13">
    <source>
        <dbReference type="PROSITE" id="PS50802"/>
    </source>
</evidence>
<keyword evidence="6" id="KW-0863">Zinc-finger</keyword>
<dbReference type="GO" id="GO:0008270">
    <property type="term" value="F:zinc ion binding"/>
    <property type="evidence" value="ECO:0007669"/>
    <property type="project" value="UniProtKB-KW"/>
</dbReference>
<feature type="domain" description="OTU" evidence="13">
    <location>
        <begin position="128"/>
        <end position="249"/>
    </location>
</feature>
<evidence type="ECO:0000256" key="4">
    <source>
        <dbReference type="ARBA" id="ARBA00022670"/>
    </source>
</evidence>
<dbReference type="GO" id="GO:0016579">
    <property type="term" value="P:protein deubiquitination"/>
    <property type="evidence" value="ECO:0007669"/>
    <property type="project" value="TreeGrafter"/>
</dbReference>
<keyword evidence="4" id="KW-0645">Protease</keyword>
<dbReference type="PROSITE" id="PS00028">
    <property type="entry name" value="ZINC_FINGER_C2H2_1"/>
    <property type="match status" value="1"/>
</dbReference>
<dbReference type="InterPro" id="IPR029071">
    <property type="entry name" value="Ubiquitin-like_domsf"/>
</dbReference>
<dbReference type="SUPFAM" id="SSF54001">
    <property type="entry name" value="Cysteine proteinases"/>
    <property type="match status" value="1"/>
</dbReference>
<feature type="compositionally biased region" description="Polar residues" evidence="12">
    <location>
        <begin position="88"/>
        <end position="109"/>
    </location>
</feature>
<protein>
    <recommendedName>
        <fullName evidence="11">Ubiquitin thioesterase OTU</fullName>
        <ecNumber evidence="11">3.4.19.12</ecNumber>
    </recommendedName>
</protein>
<dbReference type="GO" id="GO:0036503">
    <property type="term" value="P:ERAD pathway"/>
    <property type="evidence" value="ECO:0007669"/>
    <property type="project" value="TreeGrafter"/>
</dbReference>
<dbReference type="InterPro" id="IPR057766">
    <property type="entry name" value="Znf-C2H2_OTU1-like_C"/>
</dbReference>